<gene>
    <name evidence="3" type="ORF">SAMN06893096_106253</name>
</gene>
<accession>A0A239GMF9</accession>
<evidence type="ECO:0000259" key="2">
    <source>
        <dbReference type="SMART" id="SM00382"/>
    </source>
</evidence>
<dbReference type="InterPro" id="IPR003593">
    <property type="entry name" value="AAA+_ATPase"/>
</dbReference>
<evidence type="ECO:0000313" key="3">
    <source>
        <dbReference type="EMBL" id="SNS69693.1"/>
    </source>
</evidence>
<organism evidence="3 4">
    <name type="scientific">Geodermatophilus pulveris</name>
    <dbReference type="NCBI Taxonomy" id="1564159"/>
    <lineage>
        <taxon>Bacteria</taxon>
        <taxon>Bacillati</taxon>
        <taxon>Actinomycetota</taxon>
        <taxon>Actinomycetes</taxon>
        <taxon>Geodermatophilales</taxon>
        <taxon>Geodermatophilaceae</taxon>
        <taxon>Geodermatophilus</taxon>
    </lineage>
</organism>
<dbReference type="EMBL" id="FZOO01000006">
    <property type="protein sequence ID" value="SNS69693.1"/>
    <property type="molecule type" value="Genomic_DNA"/>
</dbReference>
<dbReference type="AlphaFoldDB" id="A0A239GMF9"/>
<keyword evidence="4" id="KW-1185">Reference proteome</keyword>
<dbReference type="SMART" id="SM00382">
    <property type="entry name" value="AAA"/>
    <property type="match status" value="1"/>
</dbReference>
<evidence type="ECO:0000256" key="1">
    <source>
        <dbReference type="SAM" id="MobiDB-lite"/>
    </source>
</evidence>
<protein>
    <recommendedName>
        <fullName evidence="2">AAA+ ATPase domain-containing protein</fullName>
    </recommendedName>
</protein>
<dbReference type="SUPFAM" id="SSF52540">
    <property type="entry name" value="P-loop containing nucleoside triphosphate hydrolases"/>
    <property type="match status" value="1"/>
</dbReference>
<reference evidence="4" key="1">
    <citation type="submission" date="2017-06" db="EMBL/GenBank/DDBJ databases">
        <authorList>
            <person name="Varghese N."/>
            <person name="Submissions S."/>
        </authorList>
    </citation>
    <scope>NUCLEOTIDE SEQUENCE [LARGE SCALE GENOMIC DNA]</scope>
    <source>
        <strain evidence="4">DSM 46839</strain>
    </source>
</reference>
<evidence type="ECO:0000313" key="4">
    <source>
        <dbReference type="Proteomes" id="UP000198373"/>
    </source>
</evidence>
<dbReference type="InterPro" id="IPR027417">
    <property type="entry name" value="P-loop_NTPase"/>
</dbReference>
<feature type="domain" description="AAA+ ATPase" evidence="2">
    <location>
        <begin position="142"/>
        <end position="279"/>
    </location>
</feature>
<dbReference type="Proteomes" id="UP000198373">
    <property type="component" value="Unassembled WGS sequence"/>
</dbReference>
<proteinExistence type="predicted"/>
<feature type="region of interest" description="Disordered" evidence="1">
    <location>
        <begin position="62"/>
        <end position="82"/>
    </location>
</feature>
<sequence>MPGISAISNILNGKIRRPPEWEFVTAYVAACRRAAAKRGRHPLVSTEELHWRARHELLQSAYSQQQSGRRGSHPKRQDNANGSIINDLALSARLQAIYNLITDTGAGSGSSSRMYELSQDGRNPVITFSARDMEPWLRLLSANRFVVLVGPPGSGKTTLLLETAAASATRLLSTEPSEGLTCPLPIYKASPRTGQALEVGPPLEALLQPPPATSPDAQRLLLLDDADAWPDPAGTLATVTVGLRQSATCALITVQEDSPLLPLLQSSGSPAVVLRLHPLSEADVASLAEELISRRTDKVGENRRNAHWSILRVIPKLPIFVRLAAGLPDPLELKLRPSLDALELLIDLVRVSMGGEAFHGEPLDILRTLGQATWDSLDVTPSGAKRLALRFIASPKPKIAEGGDLRPILASEDQFRYKWRHSTFASLACAVAIAEQSSIALAVTLDAQLVGNPELGQLVVWAMALSDARDAAVELLTKDAGTWRDVALERSRLLLRLAIWTAPARWSGGSREGIKNAVATLAAVEPKYLRAVDPRWLEDQKLQARLKATMDRQIELAIEAIRIAATSADMARYAAGRLERYLKDVTYNGLSIDVADALLTSSGEVEVDVGLVAETARVGILDHDCHPNTRIAAIRLCARQHKVFTADDQGRFQALVRRDDLEEGLRFEIASASAGFGNTEYLLSCLSEEERPKLRLLVSAALASRSAVAEERSRAIQVLKQLATADVGETSDTARQLVGQFVGSEPLTKPDAAPAVVAPPSPSLLASAREAANGAESERALGRLLATLPADEIVRNLVTLAEDEQAYDYTRYLAAVLLHRFEPDRREQCARILSAVVRDAHPITAGHAAGALRGLGSSMDGVIRRFRRVGEEAFFAEVAASVLARTGDARALEALAHIASKHGGFANLVPFVASALSGCRFSASESEWLHALEWAEVATRSLIDVDRS</sequence>
<name>A0A239GMF9_9ACTN</name>